<dbReference type="InterPro" id="IPR036390">
    <property type="entry name" value="WH_DNA-bd_sf"/>
</dbReference>
<dbReference type="GO" id="GO:0043022">
    <property type="term" value="F:ribosome binding"/>
    <property type="evidence" value="ECO:0007669"/>
    <property type="project" value="InterPro"/>
</dbReference>
<evidence type="ECO:0000313" key="3">
    <source>
        <dbReference type="Proteomes" id="UP000095023"/>
    </source>
</evidence>
<dbReference type="OrthoDB" id="337745at2759"/>
<feature type="domain" description="CSN8/PSMD8/EIF3K" evidence="1">
    <location>
        <begin position="55"/>
        <end position="170"/>
    </location>
</feature>
<dbReference type="InterPro" id="IPR016020">
    <property type="entry name" value="Transl_init_fac_sub12_N_euk"/>
</dbReference>
<organism evidence="2 3">
    <name type="scientific">Tortispora caseinolytica NRRL Y-17796</name>
    <dbReference type="NCBI Taxonomy" id="767744"/>
    <lineage>
        <taxon>Eukaryota</taxon>
        <taxon>Fungi</taxon>
        <taxon>Dikarya</taxon>
        <taxon>Ascomycota</taxon>
        <taxon>Saccharomycotina</taxon>
        <taxon>Trigonopsidomycetes</taxon>
        <taxon>Trigonopsidales</taxon>
        <taxon>Trigonopsidaceae</taxon>
        <taxon>Tortispora</taxon>
    </lineage>
</organism>
<dbReference type="GO" id="GO:0006446">
    <property type="term" value="P:regulation of translational initiation"/>
    <property type="evidence" value="ECO:0007669"/>
    <property type="project" value="InterPro"/>
</dbReference>
<keyword evidence="3" id="KW-1185">Reference proteome</keyword>
<dbReference type="AlphaFoldDB" id="A0A1E4TFX1"/>
<dbReference type="PANTHER" id="PTHR13022:SF0">
    <property type="entry name" value="EUKARYOTIC TRANSLATION INITIATION FACTOR 3 SUBUNIT K"/>
    <property type="match status" value="1"/>
</dbReference>
<dbReference type="InterPro" id="IPR009374">
    <property type="entry name" value="eIF3k"/>
</dbReference>
<dbReference type="InterPro" id="IPR033464">
    <property type="entry name" value="CSN8_PSD8_EIF3K"/>
</dbReference>
<dbReference type="SUPFAM" id="SSF46785">
    <property type="entry name" value="Winged helix' DNA-binding domain"/>
    <property type="match status" value="1"/>
</dbReference>
<gene>
    <name evidence="2" type="ORF">CANCADRAFT_109026</name>
</gene>
<dbReference type="Gene3D" id="1.10.10.10">
    <property type="entry name" value="Winged helix-like DNA-binding domain superfamily/Winged helix DNA-binding domain"/>
    <property type="match status" value="1"/>
</dbReference>
<reference evidence="3" key="1">
    <citation type="submission" date="2016-02" db="EMBL/GenBank/DDBJ databases">
        <title>Comparative genomics of biotechnologically important yeasts.</title>
        <authorList>
            <consortium name="DOE Joint Genome Institute"/>
            <person name="Riley R."/>
            <person name="Haridas S."/>
            <person name="Wolfe K.H."/>
            <person name="Lopes M.R."/>
            <person name="Hittinger C.T."/>
            <person name="Goker M."/>
            <person name="Salamov A."/>
            <person name="Wisecaver J."/>
            <person name="Long T.M."/>
            <person name="Aerts A.L."/>
            <person name="Barry K."/>
            <person name="Choi C."/>
            <person name="Clum A."/>
            <person name="Coughlan A.Y."/>
            <person name="Deshpande S."/>
            <person name="Douglass A.P."/>
            <person name="Hanson S.J."/>
            <person name="Klenk H.-P."/>
            <person name="Labutti K."/>
            <person name="Lapidus A."/>
            <person name="Lindquist E."/>
            <person name="Lipzen A."/>
            <person name="Meier-Kolthoff J.P."/>
            <person name="Ohm R.A."/>
            <person name="Otillar R.P."/>
            <person name="Pangilinan J."/>
            <person name="Peng Y."/>
            <person name="Rokas A."/>
            <person name="Rosa C.A."/>
            <person name="Scheuner C."/>
            <person name="Sibirny A.A."/>
            <person name="Slot J.C."/>
            <person name="Stielow J.B."/>
            <person name="Sun H."/>
            <person name="Kurtzman C.P."/>
            <person name="Blackwell M."/>
            <person name="Jeffries T.W."/>
            <person name="Grigoriev I.V."/>
        </authorList>
    </citation>
    <scope>NUCLEOTIDE SEQUENCE [LARGE SCALE GENOMIC DNA]</scope>
    <source>
        <strain evidence="3">NRRL Y-17796</strain>
    </source>
</reference>
<dbReference type="InterPro" id="IPR016024">
    <property type="entry name" value="ARM-type_fold"/>
</dbReference>
<protein>
    <recommendedName>
        <fullName evidence="1">CSN8/PSMD8/EIF3K domain-containing protein</fullName>
    </recommendedName>
</protein>
<sequence>MNRPESIQNILKTLDLYNKEKIPELERYCSNTDTYDFTAFTALMKIYQINPELLNIDIVSLLLIKALVFFKESDFILLAHLLPPYVLFEESNDKLSVSTKSLYSSYKALNNAEFTNFWTIIKANDSIKTLDSFESNVRVEILKVIQGTCHSLSKDLLFEYLNISSMDELNAIDPNAELVEGDIVKFHNTVEQEPKLASQTESVKFEDFSKLFAHAAATNS</sequence>
<dbReference type="InterPro" id="IPR036388">
    <property type="entry name" value="WH-like_DNA-bd_sf"/>
</dbReference>
<dbReference type="Proteomes" id="UP000095023">
    <property type="component" value="Unassembled WGS sequence"/>
</dbReference>
<dbReference type="SUPFAM" id="SSF48371">
    <property type="entry name" value="ARM repeat"/>
    <property type="match status" value="1"/>
</dbReference>
<evidence type="ECO:0000313" key="2">
    <source>
        <dbReference type="EMBL" id="ODV90664.1"/>
    </source>
</evidence>
<accession>A0A1E4TFX1</accession>
<dbReference type="PANTHER" id="PTHR13022">
    <property type="entry name" value="EUKARYOTIC TRANSLATION INITIATION FACTOR 3 SUBUNIT 11"/>
    <property type="match status" value="1"/>
</dbReference>
<dbReference type="Gene3D" id="1.25.40.250">
    <property type="entry name" value="ARM repeat, domain 1"/>
    <property type="match status" value="1"/>
</dbReference>
<dbReference type="EMBL" id="KV453842">
    <property type="protein sequence ID" value="ODV90664.1"/>
    <property type="molecule type" value="Genomic_DNA"/>
</dbReference>
<dbReference type="Pfam" id="PF10075">
    <property type="entry name" value="CSN8_PSD8_EIF3K"/>
    <property type="match status" value="1"/>
</dbReference>
<dbReference type="GO" id="GO:0003743">
    <property type="term" value="F:translation initiation factor activity"/>
    <property type="evidence" value="ECO:0007669"/>
    <property type="project" value="InterPro"/>
</dbReference>
<dbReference type="GO" id="GO:0005852">
    <property type="term" value="C:eukaryotic translation initiation factor 3 complex"/>
    <property type="evidence" value="ECO:0007669"/>
    <property type="project" value="InterPro"/>
</dbReference>
<name>A0A1E4TFX1_9ASCO</name>
<evidence type="ECO:0000259" key="1">
    <source>
        <dbReference type="Pfam" id="PF10075"/>
    </source>
</evidence>
<proteinExistence type="predicted"/>